<proteinExistence type="inferred from homology"/>
<dbReference type="GO" id="GO:0006865">
    <property type="term" value="P:amino acid transport"/>
    <property type="evidence" value="ECO:0007669"/>
    <property type="project" value="UniProtKB-KW"/>
</dbReference>
<feature type="domain" description="ABC transmembrane type-1" evidence="11">
    <location>
        <begin position="78"/>
        <end position="294"/>
    </location>
</feature>
<evidence type="ECO:0000256" key="9">
    <source>
        <dbReference type="ARBA" id="ARBA00023136"/>
    </source>
</evidence>
<reference evidence="13" key="1">
    <citation type="submission" date="2016-07" db="EMBL/GenBank/DDBJ databases">
        <title>Nontailed viruses are major unrecognized killers of bacteria in the ocean.</title>
        <authorList>
            <person name="Kauffman K."/>
            <person name="Hussain F."/>
            <person name="Yang J."/>
            <person name="Arevalo P."/>
            <person name="Brown J."/>
            <person name="Cutler M."/>
            <person name="Kelly L."/>
            <person name="Polz M.F."/>
        </authorList>
    </citation>
    <scope>NUCLEOTIDE SEQUENCE [LARGE SCALE GENOMIC DNA]</scope>
    <source>
        <strain evidence="13">10N.261.46.F8</strain>
    </source>
</reference>
<organism evidence="12 13">
    <name type="scientific">Vibrio lentus</name>
    <dbReference type="NCBI Taxonomy" id="136468"/>
    <lineage>
        <taxon>Bacteria</taxon>
        <taxon>Pseudomonadati</taxon>
        <taxon>Pseudomonadota</taxon>
        <taxon>Gammaproteobacteria</taxon>
        <taxon>Vibrionales</taxon>
        <taxon>Vibrionaceae</taxon>
        <taxon>Vibrio</taxon>
    </lineage>
</organism>
<name>A0A2N7K4E3_9VIBR</name>
<evidence type="ECO:0000313" key="12">
    <source>
        <dbReference type="EMBL" id="PMM69112.1"/>
    </source>
</evidence>
<keyword evidence="5" id="KW-1003">Cell membrane</keyword>
<comment type="caution">
    <text evidence="12">The sequence shown here is derived from an EMBL/GenBank/DDBJ whole genome shotgun (WGS) entry which is preliminary data.</text>
</comment>
<dbReference type="NCBIfam" id="TIGR01726">
    <property type="entry name" value="HEQRo_perm_3TM"/>
    <property type="match status" value="1"/>
</dbReference>
<feature type="transmembrane region" description="Helical" evidence="10">
    <location>
        <begin position="275"/>
        <end position="294"/>
    </location>
</feature>
<dbReference type="RefSeq" id="WP_102435663.1">
    <property type="nucleotide sequence ID" value="NZ_CAWNVI010000118.1"/>
</dbReference>
<gene>
    <name evidence="12" type="ORF">BCT49_08005</name>
</gene>
<protein>
    <submittedName>
        <fullName evidence="12">Amino acid ABC transporter permease</fullName>
    </submittedName>
</protein>
<evidence type="ECO:0000259" key="11">
    <source>
        <dbReference type="PROSITE" id="PS50928"/>
    </source>
</evidence>
<dbReference type="InterPro" id="IPR000515">
    <property type="entry name" value="MetI-like"/>
</dbReference>
<accession>A0A2N7K4E3</accession>
<keyword evidence="7" id="KW-0029">Amino-acid transport</keyword>
<feature type="transmembrane region" description="Helical" evidence="10">
    <location>
        <begin position="84"/>
        <end position="102"/>
    </location>
</feature>
<keyword evidence="4 10" id="KW-0813">Transport</keyword>
<feature type="transmembrane region" description="Helical" evidence="10">
    <location>
        <begin position="114"/>
        <end position="137"/>
    </location>
</feature>
<keyword evidence="8 10" id="KW-1133">Transmembrane helix</keyword>
<comment type="function">
    <text evidence="1">Part of the binding-protein-dependent transport system for glutamine; probably responsible for the translocation of the substrate across the membrane.</text>
</comment>
<dbReference type="AlphaFoldDB" id="A0A2N7K4E3"/>
<dbReference type="PROSITE" id="PS50928">
    <property type="entry name" value="ABC_TM1"/>
    <property type="match status" value="1"/>
</dbReference>
<dbReference type="Proteomes" id="UP000235406">
    <property type="component" value="Unassembled WGS sequence"/>
</dbReference>
<dbReference type="Pfam" id="PF00528">
    <property type="entry name" value="BPD_transp_1"/>
    <property type="match status" value="1"/>
</dbReference>
<dbReference type="InterPro" id="IPR010065">
    <property type="entry name" value="AA_ABC_transptr_permease_3TM"/>
</dbReference>
<evidence type="ECO:0000313" key="13">
    <source>
        <dbReference type="Proteomes" id="UP000235406"/>
    </source>
</evidence>
<evidence type="ECO:0000256" key="6">
    <source>
        <dbReference type="ARBA" id="ARBA00022692"/>
    </source>
</evidence>
<evidence type="ECO:0000256" key="3">
    <source>
        <dbReference type="ARBA" id="ARBA00010072"/>
    </source>
</evidence>
<evidence type="ECO:0000256" key="2">
    <source>
        <dbReference type="ARBA" id="ARBA00004429"/>
    </source>
</evidence>
<dbReference type="GO" id="GO:0043190">
    <property type="term" value="C:ATP-binding cassette (ABC) transporter complex"/>
    <property type="evidence" value="ECO:0007669"/>
    <property type="project" value="InterPro"/>
</dbReference>
<dbReference type="CDD" id="cd06261">
    <property type="entry name" value="TM_PBP2"/>
    <property type="match status" value="1"/>
</dbReference>
<dbReference type="InterPro" id="IPR043429">
    <property type="entry name" value="ArtM/GltK/GlnP/TcyL/YhdX-like"/>
</dbReference>
<dbReference type="SUPFAM" id="SSF161098">
    <property type="entry name" value="MetI-like"/>
    <property type="match status" value="1"/>
</dbReference>
<comment type="subcellular location">
    <subcellularLocation>
        <location evidence="2">Cell inner membrane</location>
        <topology evidence="2">Multi-pass membrane protein</topology>
    </subcellularLocation>
    <subcellularLocation>
        <location evidence="10">Cell membrane</location>
        <topology evidence="10">Multi-pass membrane protein</topology>
    </subcellularLocation>
</comment>
<evidence type="ECO:0000256" key="7">
    <source>
        <dbReference type="ARBA" id="ARBA00022970"/>
    </source>
</evidence>
<evidence type="ECO:0000256" key="8">
    <source>
        <dbReference type="ARBA" id="ARBA00022989"/>
    </source>
</evidence>
<dbReference type="PANTHER" id="PTHR30614">
    <property type="entry name" value="MEMBRANE COMPONENT OF AMINO ACID ABC TRANSPORTER"/>
    <property type="match status" value="1"/>
</dbReference>
<dbReference type="PANTHER" id="PTHR30614:SF20">
    <property type="entry name" value="GLUTAMINE TRANSPORT SYSTEM PERMEASE PROTEIN GLNP"/>
    <property type="match status" value="1"/>
</dbReference>
<sequence length="307" mass="34110">MSSTSALSTPKPNLHMKPWYQRLNLLDGVLFAIICAFAGWLYYRSSVGINYQWRWEDAFTLIFIPPSQGSIPYFFQGLVATLRLSLWSMVLALSFGTLLGVARHSKIAFFKTPALIFIQLVRNIPPLVFVFIFYFFVSNQLIPLLGLESILREHNGEINAVQGFLFGPANLWENLASGVICIGLLSSAYIAEVIRAGLESIPKGQWEAADSLGLSAFSKYRFVVGPQVLTAITPPLAGQAISLVKDTSIVSLISIQEMTFVGTEMANSSGLIFEIWLIVGAVYFALCFTLSRIFKVIEQRSSVYLNR</sequence>
<evidence type="ECO:0000256" key="5">
    <source>
        <dbReference type="ARBA" id="ARBA00022475"/>
    </source>
</evidence>
<keyword evidence="6 10" id="KW-0812">Transmembrane</keyword>
<evidence type="ECO:0000256" key="10">
    <source>
        <dbReference type="RuleBase" id="RU363032"/>
    </source>
</evidence>
<dbReference type="InterPro" id="IPR035906">
    <property type="entry name" value="MetI-like_sf"/>
</dbReference>
<dbReference type="GO" id="GO:0022857">
    <property type="term" value="F:transmembrane transporter activity"/>
    <property type="evidence" value="ECO:0007669"/>
    <property type="project" value="InterPro"/>
</dbReference>
<keyword evidence="9 10" id="KW-0472">Membrane</keyword>
<evidence type="ECO:0000256" key="1">
    <source>
        <dbReference type="ARBA" id="ARBA00003159"/>
    </source>
</evidence>
<dbReference type="EMBL" id="MCZK01000118">
    <property type="protein sequence ID" value="PMM69112.1"/>
    <property type="molecule type" value="Genomic_DNA"/>
</dbReference>
<comment type="similarity">
    <text evidence="3">Belongs to the binding-protein-dependent transport system permease family. HisMQ subfamily.</text>
</comment>
<evidence type="ECO:0000256" key="4">
    <source>
        <dbReference type="ARBA" id="ARBA00022448"/>
    </source>
</evidence>
<dbReference type="Gene3D" id="1.10.3720.10">
    <property type="entry name" value="MetI-like"/>
    <property type="match status" value="1"/>
</dbReference>
<dbReference type="OrthoDB" id="9809799at2"/>
<feature type="transmembrane region" description="Helical" evidence="10">
    <location>
        <begin position="23"/>
        <end position="43"/>
    </location>
</feature>